<gene>
    <name evidence="1" type="ORF">MTUNDRAET4_0186</name>
</gene>
<dbReference type="EMBL" id="LR536452">
    <property type="protein sequence ID" value="VFU17669.1"/>
    <property type="molecule type" value="Genomic_DNA"/>
</dbReference>
<proteinExistence type="predicted"/>
<dbReference type="KEGG" id="mtun:MTUNDRAET4_0186.2"/>
<sequence>MLRLRGTPTGIPYPTTPALRFQQAGDSEIGLIPWDGVDYAFSAGGGEAQTSSLNARRSNLNGDLSKPITIRRNLCQATLMCCDSYCVDLQESHCVSLQNP</sequence>
<reference evidence="1 2" key="1">
    <citation type="submission" date="2019-03" db="EMBL/GenBank/DDBJ databases">
        <authorList>
            <person name="Kox A.R. M."/>
        </authorList>
    </citation>
    <scope>NUCLEOTIDE SEQUENCE [LARGE SCALE GENOMIC DNA]</scope>
    <source>
        <strain evidence="1">MTUNDRAET4 annotated genome</strain>
        <plasmid evidence="2">3</plasmid>
    </source>
</reference>
<accession>A0A4U8Z7V4</accession>
<geneLocation type="plasmid" evidence="1 2">
    <name>3</name>
</geneLocation>
<evidence type="ECO:0000313" key="1">
    <source>
        <dbReference type="EMBL" id="VFU17669.1"/>
    </source>
</evidence>
<organism evidence="1 2">
    <name type="scientific">Methylocella tundrae</name>
    <dbReference type="NCBI Taxonomy" id="227605"/>
    <lineage>
        <taxon>Bacteria</taxon>
        <taxon>Pseudomonadati</taxon>
        <taxon>Pseudomonadota</taxon>
        <taxon>Alphaproteobacteria</taxon>
        <taxon>Hyphomicrobiales</taxon>
        <taxon>Beijerinckiaceae</taxon>
        <taxon>Methylocella</taxon>
    </lineage>
</organism>
<name>A0A4U8Z7V4_METTU</name>
<protein>
    <submittedName>
        <fullName evidence="1">Uncharacterized protein</fullName>
    </submittedName>
</protein>
<dbReference type="Proteomes" id="UP000294360">
    <property type="component" value="Plasmid 3"/>
</dbReference>
<dbReference type="AlphaFoldDB" id="A0A4U8Z7V4"/>
<keyword evidence="1" id="KW-0614">Plasmid</keyword>
<evidence type="ECO:0000313" key="2">
    <source>
        <dbReference type="Proteomes" id="UP000294360"/>
    </source>
</evidence>